<evidence type="ECO:0000256" key="5">
    <source>
        <dbReference type="ARBA" id="ARBA00022741"/>
    </source>
</evidence>
<keyword evidence="3" id="KW-0597">Phosphoprotein</keyword>
<keyword evidence="5" id="KW-0547">Nucleotide-binding</keyword>
<reference evidence="11 12" key="1">
    <citation type="submission" date="2019-01" db="EMBL/GenBank/DDBJ databases">
        <title>Flavobacterium sp. nov.,isolated from freshwater.</title>
        <authorList>
            <person name="Zhang R."/>
            <person name="Du Z.-J."/>
        </authorList>
    </citation>
    <scope>NUCLEOTIDE SEQUENCE [LARGE SCALE GENOMIC DNA]</scope>
    <source>
        <strain evidence="11 12">1E403</strain>
    </source>
</reference>
<keyword evidence="9" id="KW-1133">Transmembrane helix</keyword>
<comment type="caution">
    <text evidence="11">The sequence shown here is derived from an EMBL/GenBank/DDBJ whole genome shotgun (WGS) entry which is preliminary data.</text>
</comment>
<evidence type="ECO:0000259" key="10">
    <source>
        <dbReference type="PROSITE" id="PS50109"/>
    </source>
</evidence>
<evidence type="ECO:0000256" key="4">
    <source>
        <dbReference type="ARBA" id="ARBA00022679"/>
    </source>
</evidence>
<dbReference type="GO" id="GO:0000155">
    <property type="term" value="F:phosphorelay sensor kinase activity"/>
    <property type="evidence" value="ECO:0007669"/>
    <property type="project" value="InterPro"/>
</dbReference>
<evidence type="ECO:0000313" key="11">
    <source>
        <dbReference type="EMBL" id="RWW98755.1"/>
    </source>
</evidence>
<evidence type="ECO:0000256" key="7">
    <source>
        <dbReference type="ARBA" id="ARBA00022840"/>
    </source>
</evidence>
<dbReference type="InterPro" id="IPR003594">
    <property type="entry name" value="HATPase_dom"/>
</dbReference>
<evidence type="ECO:0000256" key="8">
    <source>
        <dbReference type="ARBA" id="ARBA00023012"/>
    </source>
</evidence>
<name>A0A3S3U1N3_9FLAO</name>
<dbReference type="GO" id="GO:0016020">
    <property type="term" value="C:membrane"/>
    <property type="evidence" value="ECO:0007669"/>
    <property type="project" value="InterPro"/>
</dbReference>
<keyword evidence="12" id="KW-1185">Reference proteome</keyword>
<keyword evidence="6" id="KW-0418">Kinase</keyword>
<dbReference type="Gene3D" id="1.20.5.1930">
    <property type="match status" value="1"/>
</dbReference>
<dbReference type="RefSeq" id="WP_128390331.1">
    <property type="nucleotide sequence ID" value="NZ_SBII01000009.1"/>
</dbReference>
<dbReference type="Pfam" id="PF02518">
    <property type="entry name" value="HATPase_c"/>
    <property type="match status" value="1"/>
</dbReference>
<evidence type="ECO:0000256" key="1">
    <source>
        <dbReference type="ARBA" id="ARBA00000085"/>
    </source>
</evidence>
<dbReference type="OrthoDB" id="9778366at2"/>
<dbReference type="GO" id="GO:0046983">
    <property type="term" value="F:protein dimerization activity"/>
    <property type="evidence" value="ECO:0007669"/>
    <property type="project" value="InterPro"/>
</dbReference>
<organism evidence="11 12">
    <name type="scientific">Flavobacterium cerinum</name>
    <dbReference type="NCBI Taxonomy" id="2502784"/>
    <lineage>
        <taxon>Bacteria</taxon>
        <taxon>Pseudomonadati</taxon>
        <taxon>Bacteroidota</taxon>
        <taxon>Flavobacteriia</taxon>
        <taxon>Flavobacteriales</taxon>
        <taxon>Flavobacteriaceae</taxon>
        <taxon>Flavobacterium</taxon>
    </lineage>
</organism>
<evidence type="ECO:0000313" key="12">
    <source>
        <dbReference type="Proteomes" id="UP000287527"/>
    </source>
</evidence>
<protein>
    <recommendedName>
        <fullName evidence="2">histidine kinase</fullName>
        <ecNumber evidence="2">2.7.13.3</ecNumber>
    </recommendedName>
</protein>
<evidence type="ECO:0000256" key="2">
    <source>
        <dbReference type="ARBA" id="ARBA00012438"/>
    </source>
</evidence>
<keyword evidence="9" id="KW-0812">Transmembrane</keyword>
<keyword evidence="4" id="KW-0808">Transferase</keyword>
<dbReference type="EMBL" id="SBII01000009">
    <property type="protein sequence ID" value="RWW98755.1"/>
    <property type="molecule type" value="Genomic_DNA"/>
</dbReference>
<dbReference type="Gene3D" id="3.30.565.10">
    <property type="entry name" value="Histidine kinase-like ATPase, C-terminal domain"/>
    <property type="match status" value="1"/>
</dbReference>
<dbReference type="Pfam" id="PF07730">
    <property type="entry name" value="HisKA_3"/>
    <property type="match status" value="1"/>
</dbReference>
<dbReference type="SUPFAM" id="SSF55874">
    <property type="entry name" value="ATPase domain of HSP90 chaperone/DNA topoisomerase II/histidine kinase"/>
    <property type="match status" value="1"/>
</dbReference>
<comment type="catalytic activity">
    <reaction evidence="1">
        <text>ATP + protein L-histidine = ADP + protein N-phospho-L-histidine.</text>
        <dbReference type="EC" id="2.7.13.3"/>
    </reaction>
</comment>
<accession>A0A3S3U1N3</accession>
<feature type="domain" description="Histidine kinase" evidence="10">
    <location>
        <begin position="75"/>
        <end position="250"/>
    </location>
</feature>
<gene>
    <name evidence="11" type="ORF">EPI11_12560</name>
</gene>
<keyword evidence="9" id="KW-0472">Membrane</keyword>
<keyword evidence="8" id="KW-0902">Two-component regulatory system</keyword>
<evidence type="ECO:0000256" key="6">
    <source>
        <dbReference type="ARBA" id="ARBA00022777"/>
    </source>
</evidence>
<dbReference type="PANTHER" id="PTHR24421:SF10">
    <property type="entry name" value="NITRATE_NITRITE SENSOR PROTEIN NARQ"/>
    <property type="match status" value="1"/>
</dbReference>
<evidence type="ECO:0000256" key="9">
    <source>
        <dbReference type="SAM" id="Phobius"/>
    </source>
</evidence>
<dbReference type="InterPro" id="IPR011712">
    <property type="entry name" value="Sig_transdc_His_kin_sub3_dim/P"/>
</dbReference>
<evidence type="ECO:0000256" key="3">
    <source>
        <dbReference type="ARBA" id="ARBA00022553"/>
    </source>
</evidence>
<dbReference type="GO" id="GO:0005524">
    <property type="term" value="F:ATP binding"/>
    <property type="evidence" value="ECO:0007669"/>
    <property type="project" value="UniProtKB-KW"/>
</dbReference>
<dbReference type="EC" id="2.7.13.3" evidence="2"/>
<dbReference type="AlphaFoldDB" id="A0A3S3U1N3"/>
<dbReference type="PANTHER" id="PTHR24421">
    <property type="entry name" value="NITRATE/NITRITE SENSOR PROTEIN NARX-RELATED"/>
    <property type="match status" value="1"/>
</dbReference>
<proteinExistence type="predicted"/>
<dbReference type="PROSITE" id="PS50109">
    <property type="entry name" value="HIS_KIN"/>
    <property type="match status" value="1"/>
</dbReference>
<feature type="transmembrane region" description="Helical" evidence="9">
    <location>
        <begin position="12"/>
        <end position="32"/>
    </location>
</feature>
<keyword evidence="7" id="KW-0067">ATP-binding</keyword>
<dbReference type="InterPro" id="IPR050482">
    <property type="entry name" value="Sensor_HK_TwoCompSys"/>
</dbReference>
<dbReference type="InterPro" id="IPR005467">
    <property type="entry name" value="His_kinase_dom"/>
</dbReference>
<dbReference type="Proteomes" id="UP000287527">
    <property type="component" value="Unassembled WGS sequence"/>
</dbReference>
<dbReference type="CDD" id="cd16917">
    <property type="entry name" value="HATPase_UhpB-NarQ-NarX-like"/>
    <property type="match status" value="1"/>
</dbReference>
<dbReference type="InterPro" id="IPR036890">
    <property type="entry name" value="HATPase_C_sf"/>
</dbReference>
<sequence length="250" mass="28540">MEKWQNPEVIAFWIAIVIVFIITLLFFVIRILHSGYKRMTEANLKENSIRLDHQKKLIETNLHAQEKERMRIAGDLHDSLIGKLVVIRMKSQIGAAVAELDGLMEESIAEARRISHDLTPPLLEYSKIQELIEDLLNPWKQKLKIIYYTDIRTDIDLPATSKIQLIRVVQELLVNILKHAKADTVYVHLRHTEKCLTLAVKDNGCGFDTSQLKKGLGLNNQELRMQYLNASHKVKSSPGKGTTTIIATII</sequence>